<dbReference type="GO" id="GO:0140911">
    <property type="term" value="F:pore-forming activity"/>
    <property type="evidence" value="ECO:0007669"/>
    <property type="project" value="InterPro"/>
</dbReference>
<keyword evidence="4 6" id="KW-1133">Transmembrane helix</keyword>
<dbReference type="NCBIfam" id="TIGR01065">
    <property type="entry name" value="hlyIII"/>
    <property type="match status" value="1"/>
</dbReference>
<evidence type="ECO:0000256" key="6">
    <source>
        <dbReference type="SAM" id="Phobius"/>
    </source>
</evidence>
<feature type="transmembrane region" description="Helical" evidence="6">
    <location>
        <begin position="135"/>
        <end position="155"/>
    </location>
</feature>
<name>A0A1W1CHE2_9ZZZZ</name>
<evidence type="ECO:0000256" key="3">
    <source>
        <dbReference type="ARBA" id="ARBA00022692"/>
    </source>
</evidence>
<feature type="transmembrane region" description="Helical" evidence="6">
    <location>
        <begin position="47"/>
        <end position="69"/>
    </location>
</feature>
<evidence type="ECO:0000256" key="4">
    <source>
        <dbReference type="ARBA" id="ARBA00022989"/>
    </source>
</evidence>
<evidence type="ECO:0000256" key="1">
    <source>
        <dbReference type="ARBA" id="ARBA00004651"/>
    </source>
</evidence>
<dbReference type="PANTHER" id="PTHR20855">
    <property type="entry name" value="ADIPOR/PROGESTIN RECEPTOR-RELATED"/>
    <property type="match status" value="1"/>
</dbReference>
<dbReference type="InterPro" id="IPR005744">
    <property type="entry name" value="Hy-lIII"/>
</dbReference>
<feature type="transmembrane region" description="Helical" evidence="6">
    <location>
        <begin position="191"/>
        <end position="212"/>
    </location>
</feature>
<feature type="transmembrane region" description="Helical" evidence="6">
    <location>
        <begin position="161"/>
        <end position="182"/>
    </location>
</feature>
<dbReference type="EMBL" id="FPHH01000086">
    <property type="protein sequence ID" value="SFV65288.1"/>
    <property type="molecule type" value="Genomic_DNA"/>
</dbReference>
<comment type="subcellular location">
    <subcellularLocation>
        <location evidence="1">Cell membrane</location>
        <topology evidence="1">Multi-pass membrane protein</topology>
    </subcellularLocation>
</comment>
<dbReference type="PANTHER" id="PTHR20855:SF3">
    <property type="entry name" value="LD03007P"/>
    <property type="match status" value="1"/>
</dbReference>
<feature type="transmembrane region" description="Helical" evidence="6">
    <location>
        <begin position="106"/>
        <end position="128"/>
    </location>
</feature>
<proteinExistence type="predicted"/>
<evidence type="ECO:0000313" key="7">
    <source>
        <dbReference type="EMBL" id="SFV65288.1"/>
    </source>
</evidence>
<keyword evidence="2" id="KW-1003">Cell membrane</keyword>
<gene>
    <name evidence="7" type="ORF">MNB_SM-5-762</name>
</gene>
<feature type="transmembrane region" description="Helical" evidence="6">
    <location>
        <begin position="21"/>
        <end position="41"/>
    </location>
</feature>
<keyword evidence="5 6" id="KW-0472">Membrane</keyword>
<dbReference type="GO" id="GO:0005886">
    <property type="term" value="C:plasma membrane"/>
    <property type="evidence" value="ECO:0007669"/>
    <property type="project" value="UniProtKB-SubCell"/>
</dbReference>
<evidence type="ECO:0000256" key="5">
    <source>
        <dbReference type="ARBA" id="ARBA00023136"/>
    </source>
</evidence>
<sequence>MQREINNFSVFEEIWHAITHGFGLFLSTFGFGVLFTLSIMSGDAQKIWTSIVFSLGLLSMYGASTLYHAISQYKAKSLLQLFDHSAIYILIAATYTPVVVLGVQGVFGWLLLGIIWFFALLGVYLKFAFPARFEVFSLVLYAVMGWLIIIAYQPLIAHAGWLFFSLLLAGGITYTLGIFFYVKDSMKLNHAVWHLFVLGGSIFHYFSVFLLIKQ</sequence>
<dbReference type="InterPro" id="IPR004254">
    <property type="entry name" value="AdipoR/HlyIII-related"/>
</dbReference>
<feature type="transmembrane region" description="Helical" evidence="6">
    <location>
        <begin position="81"/>
        <end position="100"/>
    </location>
</feature>
<evidence type="ECO:0000256" key="2">
    <source>
        <dbReference type="ARBA" id="ARBA00022475"/>
    </source>
</evidence>
<reference evidence="7" key="1">
    <citation type="submission" date="2016-10" db="EMBL/GenBank/DDBJ databases">
        <authorList>
            <person name="de Groot N.N."/>
        </authorList>
    </citation>
    <scope>NUCLEOTIDE SEQUENCE</scope>
</reference>
<accession>A0A1W1CHE2</accession>
<keyword evidence="3 6" id="KW-0812">Transmembrane</keyword>
<dbReference type="Pfam" id="PF03006">
    <property type="entry name" value="HlyIII"/>
    <property type="match status" value="1"/>
</dbReference>
<protein>
    <submittedName>
        <fullName evidence="7">COG1272: Predicted membrane protein hemolysin III homolog</fullName>
    </submittedName>
</protein>
<organism evidence="7">
    <name type="scientific">hydrothermal vent metagenome</name>
    <dbReference type="NCBI Taxonomy" id="652676"/>
    <lineage>
        <taxon>unclassified sequences</taxon>
        <taxon>metagenomes</taxon>
        <taxon>ecological metagenomes</taxon>
    </lineage>
</organism>
<dbReference type="AlphaFoldDB" id="A0A1W1CHE2"/>